<organism evidence="1 2">
    <name type="scientific">Ruegeria marina</name>
    <dbReference type="NCBI Taxonomy" id="639004"/>
    <lineage>
        <taxon>Bacteria</taxon>
        <taxon>Pseudomonadati</taxon>
        <taxon>Pseudomonadota</taxon>
        <taxon>Alphaproteobacteria</taxon>
        <taxon>Rhodobacterales</taxon>
        <taxon>Roseobacteraceae</taxon>
        <taxon>Ruegeria</taxon>
    </lineage>
</organism>
<dbReference type="EMBL" id="FMZV01000004">
    <property type="protein sequence ID" value="SDC93469.1"/>
    <property type="molecule type" value="Genomic_DNA"/>
</dbReference>
<sequence length="188" mass="19728">MSKPVSALMGAAYDGIVRVEECGLQGMITLRGDLASKPVIAAATGATGQEMPGQRRANVAGESGLCWMSPDELLVLVPHAEVSAKLAAMTTALGDAHSLAVNVSDARAMFRVSGEHAREVMAKLAPVDFAPGAFGPGDFRRSRLAQVAGAFWMEEDGSFRIICFRSVADYVFKLLKVAAQPGSAVGVF</sequence>
<gene>
    <name evidence="1" type="ORF">SAMN04488239_104171</name>
</gene>
<reference evidence="2" key="1">
    <citation type="submission" date="2016-10" db="EMBL/GenBank/DDBJ databases">
        <authorList>
            <person name="Varghese N."/>
            <person name="Submissions S."/>
        </authorList>
    </citation>
    <scope>NUCLEOTIDE SEQUENCE [LARGE SCALE GENOMIC DNA]</scope>
    <source>
        <strain evidence="2">CGMCC 1.9108</strain>
    </source>
</reference>
<proteinExistence type="predicted"/>
<dbReference type="Gene3D" id="3.30.70.1520">
    <property type="entry name" value="Heterotetrameric sarcosine oxidase"/>
    <property type="match status" value="1"/>
</dbReference>
<dbReference type="RefSeq" id="WP_093029399.1">
    <property type="nucleotide sequence ID" value="NZ_FMZV01000004.1"/>
</dbReference>
<dbReference type="AlphaFoldDB" id="A0A1G6QMB3"/>
<evidence type="ECO:0000313" key="2">
    <source>
        <dbReference type="Proteomes" id="UP000199628"/>
    </source>
</evidence>
<keyword evidence="2" id="KW-1185">Reference proteome</keyword>
<dbReference type="Gene3D" id="3.30.1360.120">
    <property type="entry name" value="Probable tRNA modification gtpase trme, domain 1"/>
    <property type="match status" value="1"/>
</dbReference>
<dbReference type="InterPro" id="IPR007375">
    <property type="entry name" value="SoxG"/>
</dbReference>
<dbReference type="OrthoDB" id="9814782at2"/>
<evidence type="ECO:0000313" key="1">
    <source>
        <dbReference type="EMBL" id="SDC93469.1"/>
    </source>
</evidence>
<protein>
    <submittedName>
        <fullName evidence="1">Sarcosine oxidase subunit gamma</fullName>
    </submittedName>
</protein>
<dbReference type="Proteomes" id="UP000199628">
    <property type="component" value="Unassembled WGS sequence"/>
</dbReference>
<dbReference type="InterPro" id="IPR027266">
    <property type="entry name" value="TrmE/GcvT-like"/>
</dbReference>
<accession>A0A1G6QMB3</accession>
<dbReference type="SUPFAM" id="SSF103025">
    <property type="entry name" value="Folate-binding domain"/>
    <property type="match status" value="1"/>
</dbReference>
<dbReference type="STRING" id="639004.SAMN04488239_104171"/>
<dbReference type="Pfam" id="PF04268">
    <property type="entry name" value="SoxG"/>
    <property type="match status" value="1"/>
</dbReference>
<name>A0A1G6QMB3_9RHOB</name>